<feature type="compositionally biased region" description="Acidic residues" evidence="1">
    <location>
        <begin position="33"/>
        <end position="45"/>
    </location>
</feature>
<feature type="compositionally biased region" description="Acidic residues" evidence="1">
    <location>
        <begin position="128"/>
        <end position="145"/>
    </location>
</feature>
<name>A0A2A9EB36_9MICO</name>
<accession>A0A2A9EB36</accession>
<comment type="caution">
    <text evidence="2">The sequence shown here is derived from an EMBL/GenBank/DDBJ whole genome shotgun (WGS) entry which is preliminary data.</text>
</comment>
<dbReference type="OrthoDB" id="5147509at2"/>
<evidence type="ECO:0000313" key="2">
    <source>
        <dbReference type="EMBL" id="PFG36104.1"/>
    </source>
</evidence>
<feature type="region of interest" description="Disordered" evidence="1">
    <location>
        <begin position="1"/>
        <end position="52"/>
    </location>
</feature>
<keyword evidence="3" id="KW-1185">Reference proteome</keyword>
<dbReference type="EMBL" id="PDJH01000001">
    <property type="protein sequence ID" value="PFG36104.1"/>
    <property type="molecule type" value="Genomic_DNA"/>
</dbReference>
<proteinExistence type="predicted"/>
<reference evidence="2 3" key="1">
    <citation type="submission" date="2017-10" db="EMBL/GenBank/DDBJ databases">
        <title>Sequencing the genomes of 1000 actinobacteria strains.</title>
        <authorList>
            <person name="Klenk H.-P."/>
        </authorList>
    </citation>
    <scope>NUCLEOTIDE SEQUENCE [LARGE SCALE GENOMIC DNA]</scope>
    <source>
        <strain evidence="2 3">DSM 21574</strain>
    </source>
</reference>
<sequence length="205" mass="21855">MTSSANTPDPADIPDDLSGLTGDATDDALLGDQDLDDALDEDEDDDPRHGAPLVVDAAPLHALVDELSELLHSYVSTAVGVRAEFDAATAEDDPRVGDLEDRIGKLNSRLSEAFEEQLGLVSGHTSESWEDEDDDEDDEDDDESGAFELSFVVDVDGALSDEARFAVVDSVGAATADQLEAAGLDVQHWSVTFVASEDDDEDDEE</sequence>
<feature type="compositionally biased region" description="Low complexity" evidence="1">
    <location>
        <begin position="19"/>
        <end position="32"/>
    </location>
</feature>
<dbReference type="RefSeq" id="WP_098457321.1">
    <property type="nucleotide sequence ID" value="NZ_PDJH01000001.1"/>
</dbReference>
<evidence type="ECO:0000256" key="1">
    <source>
        <dbReference type="SAM" id="MobiDB-lite"/>
    </source>
</evidence>
<evidence type="ECO:0000313" key="3">
    <source>
        <dbReference type="Proteomes" id="UP000221394"/>
    </source>
</evidence>
<feature type="region of interest" description="Disordered" evidence="1">
    <location>
        <begin position="119"/>
        <end position="145"/>
    </location>
</feature>
<protein>
    <submittedName>
        <fullName evidence="2">Uncharacterized protein</fullName>
    </submittedName>
</protein>
<dbReference type="Proteomes" id="UP000221394">
    <property type="component" value="Unassembled WGS sequence"/>
</dbReference>
<gene>
    <name evidence="2" type="ORF">ATL41_0813</name>
</gene>
<dbReference type="AlphaFoldDB" id="A0A2A9EB36"/>
<organism evidence="2 3">
    <name type="scientific">Flavimobilis soli</name>
    <dbReference type="NCBI Taxonomy" id="442709"/>
    <lineage>
        <taxon>Bacteria</taxon>
        <taxon>Bacillati</taxon>
        <taxon>Actinomycetota</taxon>
        <taxon>Actinomycetes</taxon>
        <taxon>Micrococcales</taxon>
        <taxon>Jonesiaceae</taxon>
        <taxon>Flavimobilis</taxon>
    </lineage>
</organism>